<dbReference type="RefSeq" id="WP_231690860.1">
    <property type="nucleotide sequence ID" value="NZ_CP036298.1"/>
</dbReference>
<accession>A0A518GC43</accession>
<dbReference type="EMBL" id="CP036298">
    <property type="protein sequence ID" value="QDV26168.1"/>
    <property type="molecule type" value="Genomic_DNA"/>
</dbReference>
<evidence type="ECO:0000313" key="3">
    <source>
        <dbReference type="Proteomes" id="UP000318017"/>
    </source>
</evidence>
<evidence type="ECO:0000256" key="1">
    <source>
        <dbReference type="SAM" id="SignalP"/>
    </source>
</evidence>
<sequence length="136" mass="14788" precursor="true">MKNLMLVGALCLLGLALQNTAQAQRHGGWLSGHHQGSSGIGPAAHGNRWAKGFANQQAWHGQHYYLQYGQPTALVVPPNVTMQQNYSWGVSQNTSTPIYHQYGQRATSSSGGAFLATPPWPSSTRQFGVYPVRGPW</sequence>
<evidence type="ECO:0000313" key="2">
    <source>
        <dbReference type="EMBL" id="QDV26168.1"/>
    </source>
</evidence>
<keyword evidence="1" id="KW-0732">Signal</keyword>
<organism evidence="2 3">
    <name type="scientific">Aureliella helgolandensis</name>
    <dbReference type="NCBI Taxonomy" id="2527968"/>
    <lineage>
        <taxon>Bacteria</taxon>
        <taxon>Pseudomonadati</taxon>
        <taxon>Planctomycetota</taxon>
        <taxon>Planctomycetia</taxon>
        <taxon>Pirellulales</taxon>
        <taxon>Pirellulaceae</taxon>
        <taxon>Aureliella</taxon>
    </lineage>
</organism>
<dbReference type="AlphaFoldDB" id="A0A518GC43"/>
<feature type="chain" id="PRO_5022062419" evidence="1">
    <location>
        <begin position="24"/>
        <end position="136"/>
    </location>
</feature>
<keyword evidence="3" id="KW-1185">Reference proteome</keyword>
<feature type="signal peptide" evidence="1">
    <location>
        <begin position="1"/>
        <end position="23"/>
    </location>
</feature>
<dbReference type="KEGG" id="ahel:Q31a_45400"/>
<gene>
    <name evidence="2" type="ORF">Q31a_45400</name>
</gene>
<protein>
    <submittedName>
        <fullName evidence="2">Uncharacterized protein</fullName>
    </submittedName>
</protein>
<proteinExistence type="predicted"/>
<dbReference type="Proteomes" id="UP000318017">
    <property type="component" value="Chromosome"/>
</dbReference>
<name>A0A518GC43_9BACT</name>
<reference evidence="2 3" key="1">
    <citation type="submission" date="2019-02" db="EMBL/GenBank/DDBJ databases">
        <title>Deep-cultivation of Planctomycetes and their phenomic and genomic characterization uncovers novel biology.</title>
        <authorList>
            <person name="Wiegand S."/>
            <person name="Jogler M."/>
            <person name="Boedeker C."/>
            <person name="Pinto D."/>
            <person name="Vollmers J."/>
            <person name="Rivas-Marin E."/>
            <person name="Kohn T."/>
            <person name="Peeters S.H."/>
            <person name="Heuer A."/>
            <person name="Rast P."/>
            <person name="Oberbeckmann S."/>
            <person name="Bunk B."/>
            <person name="Jeske O."/>
            <person name="Meyerdierks A."/>
            <person name="Storesund J.E."/>
            <person name="Kallscheuer N."/>
            <person name="Luecker S."/>
            <person name="Lage O.M."/>
            <person name="Pohl T."/>
            <person name="Merkel B.J."/>
            <person name="Hornburger P."/>
            <person name="Mueller R.-W."/>
            <person name="Bruemmer F."/>
            <person name="Labrenz M."/>
            <person name="Spormann A.M."/>
            <person name="Op den Camp H."/>
            <person name="Overmann J."/>
            <person name="Amann R."/>
            <person name="Jetten M.S.M."/>
            <person name="Mascher T."/>
            <person name="Medema M.H."/>
            <person name="Devos D.P."/>
            <person name="Kaster A.-K."/>
            <person name="Ovreas L."/>
            <person name="Rohde M."/>
            <person name="Galperin M.Y."/>
            <person name="Jogler C."/>
        </authorList>
    </citation>
    <scope>NUCLEOTIDE SEQUENCE [LARGE SCALE GENOMIC DNA]</scope>
    <source>
        <strain evidence="2 3">Q31a</strain>
    </source>
</reference>